<proteinExistence type="predicted"/>
<evidence type="ECO:0000313" key="2">
    <source>
        <dbReference type="Proteomes" id="UP000007174"/>
    </source>
</evidence>
<dbReference type="HOGENOM" id="CLU_2596493_0_0_1"/>
<protein>
    <submittedName>
        <fullName evidence="1">Uncharacterized protein</fullName>
    </submittedName>
</protein>
<evidence type="ECO:0000313" key="1">
    <source>
        <dbReference type="EMBL" id="CCF42825.1"/>
    </source>
</evidence>
<dbReference type="AlphaFoldDB" id="H1VRG9"/>
<reference evidence="2" key="1">
    <citation type="journal article" date="2012" name="Nat. Genet.">
        <title>Lifestyle transitions in plant pathogenic Colletotrichum fungi deciphered by genome and transcriptome analyses.</title>
        <authorList>
            <person name="O'Connell R.J."/>
            <person name="Thon M.R."/>
            <person name="Hacquard S."/>
            <person name="Amyotte S.G."/>
            <person name="Kleemann J."/>
            <person name="Torres M.F."/>
            <person name="Damm U."/>
            <person name="Buiate E.A."/>
            <person name="Epstein L."/>
            <person name="Alkan N."/>
            <person name="Altmueller J."/>
            <person name="Alvarado-Balderrama L."/>
            <person name="Bauser C.A."/>
            <person name="Becker C."/>
            <person name="Birren B.W."/>
            <person name="Chen Z."/>
            <person name="Choi J."/>
            <person name="Crouch J.A."/>
            <person name="Duvick J.P."/>
            <person name="Farman M.A."/>
            <person name="Gan P."/>
            <person name="Heiman D."/>
            <person name="Henrissat B."/>
            <person name="Howard R.J."/>
            <person name="Kabbage M."/>
            <person name="Koch C."/>
            <person name="Kracher B."/>
            <person name="Kubo Y."/>
            <person name="Law A.D."/>
            <person name="Lebrun M.-H."/>
            <person name="Lee Y.-H."/>
            <person name="Miyara I."/>
            <person name="Moore N."/>
            <person name="Neumann U."/>
            <person name="Nordstroem K."/>
            <person name="Panaccione D.G."/>
            <person name="Panstruga R."/>
            <person name="Place M."/>
            <person name="Proctor R.H."/>
            <person name="Prusky D."/>
            <person name="Rech G."/>
            <person name="Reinhardt R."/>
            <person name="Rollins J.A."/>
            <person name="Rounsley S."/>
            <person name="Schardl C.L."/>
            <person name="Schwartz D.C."/>
            <person name="Shenoy N."/>
            <person name="Shirasu K."/>
            <person name="Sikhakolli U.R."/>
            <person name="Stueber K."/>
            <person name="Sukno S.A."/>
            <person name="Sweigard J.A."/>
            <person name="Takano Y."/>
            <person name="Takahara H."/>
            <person name="Trail F."/>
            <person name="van der Does H.C."/>
            <person name="Voll L.M."/>
            <person name="Will I."/>
            <person name="Young S."/>
            <person name="Zeng Q."/>
            <person name="Zhang J."/>
            <person name="Zhou S."/>
            <person name="Dickman M.B."/>
            <person name="Schulze-Lefert P."/>
            <person name="Ver Loren van Themaat E."/>
            <person name="Ma L.-J."/>
            <person name="Vaillancourt L.J."/>
        </authorList>
    </citation>
    <scope>NUCLEOTIDE SEQUENCE [LARGE SCALE GENOMIC DNA]</scope>
    <source>
        <strain evidence="2">IMI 349063</strain>
    </source>
</reference>
<name>H1VRG9_COLHI</name>
<organism evidence="1 2">
    <name type="scientific">Colletotrichum higginsianum (strain IMI 349063)</name>
    <name type="common">Crucifer anthracnose fungus</name>
    <dbReference type="NCBI Taxonomy" id="759273"/>
    <lineage>
        <taxon>Eukaryota</taxon>
        <taxon>Fungi</taxon>
        <taxon>Dikarya</taxon>
        <taxon>Ascomycota</taxon>
        <taxon>Pezizomycotina</taxon>
        <taxon>Sordariomycetes</taxon>
        <taxon>Hypocreomycetidae</taxon>
        <taxon>Glomerellales</taxon>
        <taxon>Glomerellaceae</taxon>
        <taxon>Colletotrichum</taxon>
        <taxon>Colletotrichum destructivum species complex</taxon>
    </lineage>
</organism>
<dbReference type="EMBL" id="CACQ02005672">
    <property type="protein sequence ID" value="CCF42825.1"/>
    <property type="molecule type" value="Genomic_DNA"/>
</dbReference>
<gene>
    <name evidence="1" type="ORF">CH063_12714</name>
</gene>
<sequence>GGRFLGDEGQAGECQGRGETIDDVAEGAIEAGVSVVAGRRGGGFFRLVRLNFSPRGLGVARRRNPPWFARLVENVLHLDL</sequence>
<feature type="non-terminal residue" evidence="1">
    <location>
        <position position="1"/>
    </location>
</feature>
<accession>H1VRG9</accession>
<dbReference type="Proteomes" id="UP000007174">
    <property type="component" value="Unassembled WGS sequence"/>
</dbReference>